<dbReference type="GO" id="GO:1990116">
    <property type="term" value="P:ribosome-associated ubiquitin-dependent protein catabolic process"/>
    <property type="evidence" value="ECO:0007669"/>
    <property type="project" value="TreeGrafter"/>
</dbReference>
<evidence type="ECO:0000256" key="1">
    <source>
        <dbReference type="SAM" id="MobiDB-lite"/>
    </source>
</evidence>
<proteinExistence type="predicted"/>
<dbReference type="GO" id="GO:1990112">
    <property type="term" value="C:RQC complex"/>
    <property type="evidence" value="ECO:0007669"/>
    <property type="project" value="TreeGrafter"/>
</dbReference>
<name>A0A7J7IHG5_9RHOD</name>
<dbReference type="InterPro" id="IPR008532">
    <property type="entry name" value="NFACT_RNA-bd"/>
</dbReference>
<comment type="caution">
    <text evidence="3">The sequence shown here is derived from an EMBL/GenBank/DDBJ whole genome shotgun (WGS) entry which is preliminary data.</text>
</comment>
<dbReference type="GO" id="GO:0000049">
    <property type="term" value="F:tRNA binding"/>
    <property type="evidence" value="ECO:0007669"/>
    <property type="project" value="TreeGrafter"/>
</dbReference>
<feature type="compositionally biased region" description="Polar residues" evidence="1">
    <location>
        <begin position="398"/>
        <end position="411"/>
    </location>
</feature>
<dbReference type="EMBL" id="VWRR01000010">
    <property type="protein sequence ID" value="KAF6002458.1"/>
    <property type="molecule type" value="Genomic_DNA"/>
</dbReference>
<keyword evidence="4" id="KW-1185">Reference proteome</keyword>
<sequence length="421" mass="47324">MQLQQEMTNRQRQAQGTLERMKTELESRVAGLRHQEEHCLRQALLIEANLVDVDHALQIIRAALASGIDWKEIEQMLVLERRRGNPIAQIIHSLQLSDNEMTLMLSSDARTAATSRSRTAARLNKTNDNHDSDNESDDGDHDDDDIPNEPQEEDESIDDRVELVKIDISQSAFANAQRYYEQRKKAAEKEMKTIEASEHALRAAEKKALKVLAGTASKNKRKKTAPLNTLREIRKSHWFEKFRYFITSENYLVIAGKDSQQNEQLVRRYLEENTGDLYMHADVHGAASVIIKGRGNRPAPPLSIQEAAIFAAACSSAWDAKVAVNAFWVYPEQVSQSAPSGMHLNQGSFVVRGQRNYVPVTTSGSGPMVMGFGFLFRLALQSVWRHLGERSIRSQEVNTSPTWATQSQDNGSCVGGCEVHR</sequence>
<dbReference type="PANTHER" id="PTHR15239:SF6">
    <property type="entry name" value="RIBOSOME QUALITY CONTROL COMPLEX SUBUNIT NEMF"/>
    <property type="match status" value="1"/>
</dbReference>
<feature type="region of interest" description="Disordered" evidence="1">
    <location>
        <begin position="398"/>
        <end position="421"/>
    </location>
</feature>
<protein>
    <recommendedName>
        <fullName evidence="2">NFACT RNA-binding domain-containing protein</fullName>
    </recommendedName>
</protein>
<feature type="domain" description="NFACT RNA-binding" evidence="2">
    <location>
        <begin position="241"/>
        <end position="353"/>
    </location>
</feature>
<reference evidence="3 4" key="1">
    <citation type="journal article" date="2020" name="J. Phycol.">
        <title>Comparative genome analysis reveals Cyanidiococcus gen. nov., a new extremophilic red algal genus sister to Cyanidioschyzon (Cyanidioschyzonaceae, Rhodophyta).</title>
        <authorList>
            <person name="Liu S.-L."/>
            <person name="Chiang Y.-R."/>
            <person name="Yoon H.S."/>
            <person name="Fu H.-Y."/>
        </authorList>
    </citation>
    <scope>NUCLEOTIDE SEQUENCE [LARGE SCALE GENOMIC DNA]</scope>
    <source>
        <strain evidence="3 4">THAL066</strain>
    </source>
</reference>
<dbReference type="OrthoDB" id="4148at2759"/>
<dbReference type="PANTHER" id="PTHR15239">
    <property type="entry name" value="NUCLEAR EXPORT MEDIATOR FACTOR NEMF"/>
    <property type="match status" value="1"/>
</dbReference>
<dbReference type="Pfam" id="PF05670">
    <property type="entry name" value="NFACT-R_1"/>
    <property type="match status" value="1"/>
</dbReference>
<evidence type="ECO:0000313" key="4">
    <source>
        <dbReference type="Proteomes" id="UP000530660"/>
    </source>
</evidence>
<accession>A0A7J7IHG5</accession>
<evidence type="ECO:0000259" key="2">
    <source>
        <dbReference type="Pfam" id="PF05670"/>
    </source>
</evidence>
<feature type="region of interest" description="Disordered" evidence="1">
    <location>
        <begin position="108"/>
        <end position="158"/>
    </location>
</feature>
<dbReference type="Proteomes" id="UP000530660">
    <property type="component" value="Unassembled WGS sequence"/>
</dbReference>
<evidence type="ECO:0000313" key="3">
    <source>
        <dbReference type="EMBL" id="KAF6002458.1"/>
    </source>
</evidence>
<dbReference type="GO" id="GO:0043023">
    <property type="term" value="F:ribosomal large subunit binding"/>
    <property type="evidence" value="ECO:0007669"/>
    <property type="project" value="TreeGrafter"/>
</dbReference>
<gene>
    <name evidence="3" type="ORF">F1559_002660</name>
</gene>
<dbReference type="InterPro" id="IPR051608">
    <property type="entry name" value="RQC_Subunit_NEMF"/>
</dbReference>
<feature type="compositionally biased region" description="Low complexity" evidence="1">
    <location>
        <begin position="108"/>
        <end position="122"/>
    </location>
</feature>
<dbReference type="AlphaFoldDB" id="A0A7J7IHG5"/>
<feature type="compositionally biased region" description="Acidic residues" evidence="1">
    <location>
        <begin position="134"/>
        <end position="157"/>
    </location>
</feature>
<organism evidence="3 4">
    <name type="scientific">Cyanidiococcus yangmingshanensis</name>
    <dbReference type="NCBI Taxonomy" id="2690220"/>
    <lineage>
        <taxon>Eukaryota</taxon>
        <taxon>Rhodophyta</taxon>
        <taxon>Bangiophyceae</taxon>
        <taxon>Cyanidiales</taxon>
        <taxon>Cyanidiaceae</taxon>
        <taxon>Cyanidiococcus</taxon>
    </lineage>
</organism>
<dbReference type="GO" id="GO:0072344">
    <property type="term" value="P:rescue of stalled ribosome"/>
    <property type="evidence" value="ECO:0007669"/>
    <property type="project" value="TreeGrafter"/>
</dbReference>